<name>A0ABT9H654_9SPHN</name>
<evidence type="ECO:0008006" key="3">
    <source>
        <dbReference type="Google" id="ProtNLM"/>
    </source>
</evidence>
<gene>
    <name evidence="1" type="ORF">Q9K01_03590</name>
</gene>
<protein>
    <recommendedName>
        <fullName evidence="3">HTH HARE-type domain-containing protein</fullName>
    </recommendedName>
</protein>
<organism evidence="1 2">
    <name type="scientific">Qipengyuania benthica</name>
    <dbReference type="NCBI Taxonomy" id="3067651"/>
    <lineage>
        <taxon>Bacteria</taxon>
        <taxon>Pseudomonadati</taxon>
        <taxon>Pseudomonadota</taxon>
        <taxon>Alphaproteobacteria</taxon>
        <taxon>Sphingomonadales</taxon>
        <taxon>Erythrobacteraceae</taxon>
        <taxon>Qipengyuania</taxon>
    </lineage>
</organism>
<accession>A0ABT9H654</accession>
<reference evidence="1 2" key="1">
    <citation type="submission" date="2023-08" db="EMBL/GenBank/DDBJ databases">
        <title>genomic of DY56.</title>
        <authorList>
            <person name="Wang Y."/>
        </authorList>
    </citation>
    <scope>NUCLEOTIDE SEQUENCE [LARGE SCALE GENOMIC DNA]</scope>
    <source>
        <strain evidence="1 2">DY56-A-20</strain>
    </source>
</reference>
<keyword evidence="2" id="KW-1185">Reference proteome</keyword>
<dbReference type="RefSeq" id="WP_305928825.1">
    <property type="nucleotide sequence ID" value="NZ_JAVAIL010000001.1"/>
</dbReference>
<comment type="caution">
    <text evidence="1">The sequence shown here is derived from an EMBL/GenBank/DDBJ whole genome shotgun (WGS) entry which is preliminary data.</text>
</comment>
<sequence>MHFKISVGQVALEYDGDEAFFSKDVAAFVEGFLEKVGGVTFASPHSFEGSGANAVSQRNSSGQRHSTNTVAKLLDVKTGPDLILAAVAKKILVDGDATVSRQAIISEMRGATSYYKKTYTSNLSNYLDNLTKADSLRLISEGVYGLPAKMRDSLEPKLNEQ</sequence>
<dbReference type="Proteomes" id="UP001235664">
    <property type="component" value="Unassembled WGS sequence"/>
</dbReference>
<evidence type="ECO:0000313" key="2">
    <source>
        <dbReference type="Proteomes" id="UP001235664"/>
    </source>
</evidence>
<evidence type="ECO:0000313" key="1">
    <source>
        <dbReference type="EMBL" id="MDP4538703.1"/>
    </source>
</evidence>
<dbReference type="EMBL" id="JAVAIL010000001">
    <property type="protein sequence ID" value="MDP4538703.1"/>
    <property type="molecule type" value="Genomic_DNA"/>
</dbReference>
<proteinExistence type="predicted"/>